<dbReference type="OrthoDB" id="25198at2"/>
<feature type="region of interest" description="Disordered" evidence="1">
    <location>
        <begin position="1"/>
        <end position="29"/>
    </location>
</feature>
<dbReference type="InterPro" id="IPR036412">
    <property type="entry name" value="HAD-like_sf"/>
</dbReference>
<sequence>MPPKARDEPSTFQAPLRHQKPPPTSDLPLPTLKHLFFDAAGTLIELRESVGQTYSRIAATHGLNVDPIQLQQNFRTAWKTHPPVLHETGPSPDDDRSWWQSLVATTFAITLGKPLPDTTLLPLFHDLYHHFESPNAWQLFPDVLPTLQSLAPNYPLHILSNFDRRLHSILHGLGIHHFFTTITLSSEVGASKPHPRIFAHAQTQADITDPTHCLLVGDDQQCDHDGALLAGWHPYLLDRPQHTLGDLLKFLSRPASSN</sequence>
<dbReference type="InterPro" id="IPR023214">
    <property type="entry name" value="HAD_sf"/>
</dbReference>
<dbReference type="SFLD" id="SFLDS00003">
    <property type="entry name" value="Haloacid_Dehalogenase"/>
    <property type="match status" value="1"/>
</dbReference>
<dbReference type="NCBIfam" id="TIGR02252">
    <property type="entry name" value="DREG-2"/>
    <property type="match status" value="1"/>
</dbReference>
<dbReference type="Gene3D" id="1.10.150.720">
    <property type="entry name" value="Haloacid dehalogenase-like hydrolase"/>
    <property type="match status" value="1"/>
</dbReference>
<keyword evidence="2" id="KW-0378">Hydrolase</keyword>
<dbReference type="NCBIfam" id="TIGR01549">
    <property type="entry name" value="HAD-SF-IA-v1"/>
    <property type="match status" value="1"/>
</dbReference>
<dbReference type="PANTHER" id="PTHR46191">
    <property type="match status" value="1"/>
</dbReference>
<keyword evidence="3" id="KW-1185">Reference proteome</keyword>
<dbReference type="InterPro" id="IPR006439">
    <property type="entry name" value="HAD-SF_hydro_IA"/>
</dbReference>
<dbReference type="Proteomes" id="UP000306196">
    <property type="component" value="Unassembled WGS sequence"/>
</dbReference>
<dbReference type="Pfam" id="PF00702">
    <property type="entry name" value="Hydrolase"/>
    <property type="match status" value="1"/>
</dbReference>
<dbReference type="InterPro" id="IPR044924">
    <property type="entry name" value="HAD-SF_hydro_IA_REG-2-like_cap"/>
</dbReference>
<organism evidence="2 3">
    <name type="scientific">Phragmitibacter flavus</name>
    <dbReference type="NCBI Taxonomy" id="2576071"/>
    <lineage>
        <taxon>Bacteria</taxon>
        <taxon>Pseudomonadati</taxon>
        <taxon>Verrucomicrobiota</taxon>
        <taxon>Verrucomicrobiia</taxon>
        <taxon>Verrucomicrobiales</taxon>
        <taxon>Verrucomicrobiaceae</taxon>
        <taxon>Phragmitibacter</taxon>
    </lineage>
</organism>
<comment type="caution">
    <text evidence="2">The sequence shown here is derived from an EMBL/GenBank/DDBJ whole genome shotgun (WGS) entry which is preliminary data.</text>
</comment>
<dbReference type="GO" id="GO:0016787">
    <property type="term" value="F:hydrolase activity"/>
    <property type="evidence" value="ECO:0007669"/>
    <property type="project" value="UniProtKB-KW"/>
</dbReference>
<evidence type="ECO:0000313" key="3">
    <source>
        <dbReference type="Proteomes" id="UP000306196"/>
    </source>
</evidence>
<dbReference type="InterPro" id="IPR051828">
    <property type="entry name" value="HAD-like_hydrolase_domain"/>
</dbReference>
<proteinExistence type="predicted"/>
<evidence type="ECO:0000313" key="2">
    <source>
        <dbReference type="EMBL" id="TLD69566.1"/>
    </source>
</evidence>
<dbReference type="AlphaFoldDB" id="A0A5R8KB91"/>
<name>A0A5R8KB91_9BACT</name>
<dbReference type="SFLD" id="SFLDG01129">
    <property type="entry name" value="C1.5:_HAD__Beta-PGM__Phosphata"/>
    <property type="match status" value="1"/>
</dbReference>
<dbReference type="PANTHER" id="PTHR46191:SF2">
    <property type="entry name" value="HALOACID DEHALOGENASE-LIKE HYDROLASE DOMAIN-CONTAINING PROTEIN 3"/>
    <property type="match status" value="1"/>
</dbReference>
<dbReference type="InterPro" id="IPR011949">
    <property type="entry name" value="HAD-SF_hydro_IA_REG-2-like"/>
</dbReference>
<dbReference type="Gene3D" id="3.40.50.1000">
    <property type="entry name" value="HAD superfamily/HAD-like"/>
    <property type="match status" value="1"/>
</dbReference>
<reference evidence="2 3" key="1">
    <citation type="submission" date="2019-05" db="EMBL/GenBank/DDBJ databases">
        <title>Verrucobacter flavum gen. nov., sp. nov. a new member of the family Verrucomicrobiaceae.</title>
        <authorList>
            <person name="Szuroczki S."/>
            <person name="Abbaszade G."/>
            <person name="Szabo A."/>
            <person name="Felfoldi T."/>
            <person name="Schumann P."/>
            <person name="Boka K."/>
            <person name="Keki Z."/>
            <person name="Toumi M."/>
            <person name="Toth E."/>
        </authorList>
    </citation>
    <scope>NUCLEOTIDE SEQUENCE [LARGE SCALE GENOMIC DNA]</scope>
    <source>
        <strain evidence="2 3">MG-N-17</strain>
    </source>
</reference>
<accession>A0A5R8KB91</accession>
<evidence type="ECO:0000256" key="1">
    <source>
        <dbReference type="SAM" id="MobiDB-lite"/>
    </source>
</evidence>
<dbReference type="EMBL" id="VAUV01000012">
    <property type="protein sequence ID" value="TLD69566.1"/>
    <property type="molecule type" value="Genomic_DNA"/>
</dbReference>
<dbReference type="SUPFAM" id="SSF56784">
    <property type="entry name" value="HAD-like"/>
    <property type="match status" value="1"/>
</dbReference>
<protein>
    <submittedName>
        <fullName evidence="2">HAD family hydrolase</fullName>
    </submittedName>
</protein>
<gene>
    <name evidence="2" type="ORF">FEM03_16545</name>
</gene>